<keyword evidence="3" id="KW-1185">Reference proteome</keyword>
<dbReference type="AlphaFoldDB" id="A0A4R2J8Q1"/>
<dbReference type="Proteomes" id="UP000295680">
    <property type="component" value="Unassembled WGS sequence"/>
</dbReference>
<organism evidence="2 3">
    <name type="scientific">Actinocrispum wychmicini</name>
    <dbReference type="NCBI Taxonomy" id="1213861"/>
    <lineage>
        <taxon>Bacteria</taxon>
        <taxon>Bacillati</taxon>
        <taxon>Actinomycetota</taxon>
        <taxon>Actinomycetes</taxon>
        <taxon>Pseudonocardiales</taxon>
        <taxon>Pseudonocardiaceae</taxon>
        <taxon>Actinocrispum</taxon>
    </lineage>
</organism>
<protein>
    <submittedName>
        <fullName evidence="2">Uncharacterized protein</fullName>
    </submittedName>
</protein>
<feature type="region of interest" description="Disordered" evidence="1">
    <location>
        <begin position="1"/>
        <end position="46"/>
    </location>
</feature>
<evidence type="ECO:0000256" key="1">
    <source>
        <dbReference type="SAM" id="MobiDB-lite"/>
    </source>
</evidence>
<accession>A0A4R2J8Q1</accession>
<reference evidence="2 3" key="1">
    <citation type="submission" date="2019-03" db="EMBL/GenBank/DDBJ databases">
        <title>Genomic Encyclopedia of Type Strains, Phase IV (KMG-IV): sequencing the most valuable type-strain genomes for metagenomic binning, comparative biology and taxonomic classification.</title>
        <authorList>
            <person name="Goeker M."/>
        </authorList>
    </citation>
    <scope>NUCLEOTIDE SEQUENCE [LARGE SCALE GENOMIC DNA]</scope>
    <source>
        <strain evidence="2 3">DSM 45934</strain>
    </source>
</reference>
<evidence type="ECO:0000313" key="3">
    <source>
        <dbReference type="Proteomes" id="UP000295680"/>
    </source>
</evidence>
<comment type="caution">
    <text evidence="2">The sequence shown here is derived from an EMBL/GenBank/DDBJ whole genome shotgun (WGS) entry which is preliminary data.</text>
</comment>
<dbReference type="EMBL" id="SLWS01000011">
    <property type="protein sequence ID" value="TCO52976.1"/>
    <property type="molecule type" value="Genomic_DNA"/>
</dbReference>
<gene>
    <name evidence="2" type="ORF">EV192_111170</name>
</gene>
<name>A0A4R2J8Q1_9PSEU</name>
<evidence type="ECO:0000313" key="2">
    <source>
        <dbReference type="EMBL" id="TCO52976.1"/>
    </source>
</evidence>
<proteinExistence type="predicted"/>
<sequence>MTPRQPPPTSDTRPAHRTPRGGDYPLPPLQPDWEDPEPTDAPGPEETHALAALVSARDAVTNWLTLATGVSLAPVAYREIVRVLLHTIRKCVAADTDSSVGVVEEGRVATHIFGEVILHPHPSVSIDGICGRCHLPEVDPVHAQIVEVEA</sequence>